<gene>
    <name evidence="1" type="ORF">ACFQPS_12830</name>
</gene>
<accession>A0ABW2KVG7</accession>
<reference evidence="2" key="1">
    <citation type="journal article" date="2019" name="Int. J. Syst. Evol. Microbiol.">
        <title>The Global Catalogue of Microorganisms (GCM) 10K type strain sequencing project: providing services to taxonomists for standard genome sequencing and annotation.</title>
        <authorList>
            <consortium name="The Broad Institute Genomics Platform"/>
            <consortium name="The Broad Institute Genome Sequencing Center for Infectious Disease"/>
            <person name="Wu L."/>
            <person name="Ma J."/>
        </authorList>
    </citation>
    <scope>NUCLEOTIDE SEQUENCE [LARGE SCALE GENOMIC DNA]</scope>
    <source>
        <strain evidence="2">CGMCC 1.16275</strain>
    </source>
</reference>
<dbReference type="EMBL" id="JBHTCM010000010">
    <property type="protein sequence ID" value="MFC7334049.1"/>
    <property type="molecule type" value="Genomic_DNA"/>
</dbReference>
<protein>
    <submittedName>
        <fullName evidence="1">Uncharacterized protein</fullName>
    </submittedName>
</protein>
<evidence type="ECO:0000313" key="2">
    <source>
        <dbReference type="Proteomes" id="UP001596456"/>
    </source>
</evidence>
<proteinExistence type="predicted"/>
<organism evidence="1 2">
    <name type="scientific">Rhodocista pekingensis</name>
    <dbReference type="NCBI Taxonomy" id="201185"/>
    <lineage>
        <taxon>Bacteria</taxon>
        <taxon>Pseudomonadati</taxon>
        <taxon>Pseudomonadota</taxon>
        <taxon>Alphaproteobacteria</taxon>
        <taxon>Rhodospirillales</taxon>
        <taxon>Azospirillaceae</taxon>
        <taxon>Rhodocista</taxon>
    </lineage>
</organism>
<keyword evidence="2" id="KW-1185">Reference proteome</keyword>
<sequence>MHRALHRALLPAALLLPTLAVAAWAGWLALALAAMPALRVGIEGPDPRDIFRGHYLVAQLTLSHGGSACVCLTPDPAAPLRPEATPVACRRAELRACPYPLRDPGRLFRLYLPQEQAAALERLPPLPGPRASVRLRFDGEGGVFYDDLRPEPPPP</sequence>
<dbReference type="Proteomes" id="UP001596456">
    <property type="component" value="Unassembled WGS sequence"/>
</dbReference>
<evidence type="ECO:0000313" key="1">
    <source>
        <dbReference type="EMBL" id="MFC7334049.1"/>
    </source>
</evidence>
<comment type="caution">
    <text evidence="1">The sequence shown here is derived from an EMBL/GenBank/DDBJ whole genome shotgun (WGS) entry which is preliminary data.</text>
</comment>
<name>A0ABW2KVG7_9PROT</name>
<dbReference type="RefSeq" id="WP_377359533.1">
    <property type="nucleotide sequence ID" value="NZ_JBHTCM010000010.1"/>
</dbReference>